<keyword evidence="2 6" id="KW-0378">Hydrolase</keyword>
<sequence>MDLSEFFAEDGHLARSLDGFSMRAQQLAMAERIWLSLDSGGMLIVEAGTGTGKTLAYLIPALCSGKKVLVSTASKTLQDQLFGPELAKLRRMLGQPVRAVRLKGRRNYLCRYRLGLSLQSADDCPPALLQDLHQVARWAASTHSGDIGELSGLAGDSGIWPLITASAENCLGASCPDMETCFLMQARESAWEADLVVANHHLVFADLAMQQHSGREILPPFDAIIFDEAHHLPEVASAFMGRDFGSRHVVELVQDVQRMARQEAPDMPALTQSGQVLLLALRDWLAGFAPGERKSDWLDIMLEPELAASTDRLGHALRSFLAQLAMGAERGRGLENCHGRAERLQSLLRFFERADDPAYLYWYETSRRDALLHAMPVRVDDSLAALQKPAGPALIFTSATLSVNGEFGHFQERLGLHAADTAHWESPFDYASQALLYLPRNLPDPREPEFLAAMLEAALPVLRAGRGRAFMLFTSHQALQQAAGWLAERIDYPLFVQGQAGQAVLLEQFRRSGNGVLLGAASFWEGVDVRGAGLSCVIIDKLPFASPQAPLSRAYANHLRATGRDPFRDGYLPQAVIALKQGVGRLIRAVDDRGVAMLCDPRLLTKPYGRIFLDSLPPMRRTRAIKDVQAFFDAGDRQEDHSDVGQ</sequence>
<dbReference type="InterPro" id="IPR045028">
    <property type="entry name" value="DinG/Rad3-like"/>
</dbReference>
<dbReference type="RefSeq" id="WP_341369885.1">
    <property type="nucleotide sequence ID" value="NZ_JBBPCO010000002.1"/>
</dbReference>
<dbReference type="InterPro" id="IPR006555">
    <property type="entry name" value="ATP-dep_Helicase_C"/>
</dbReference>
<dbReference type="Pfam" id="PF13307">
    <property type="entry name" value="Helicase_C_2"/>
    <property type="match status" value="1"/>
</dbReference>
<accession>A0ABU9D5J6</accession>
<reference evidence="6 7" key="1">
    <citation type="submission" date="2024-04" db="EMBL/GenBank/DDBJ databases">
        <authorList>
            <person name="Abashina T."/>
            <person name="Shaikin A."/>
        </authorList>
    </citation>
    <scope>NUCLEOTIDE SEQUENCE [LARGE SCALE GENOMIC DNA]</scope>
    <source>
        <strain evidence="6 7">AAFK</strain>
    </source>
</reference>
<dbReference type="PANTHER" id="PTHR11472">
    <property type="entry name" value="DNA REPAIR DEAD HELICASE RAD3/XP-D SUBFAMILY MEMBER"/>
    <property type="match status" value="1"/>
</dbReference>
<evidence type="ECO:0000313" key="7">
    <source>
        <dbReference type="Proteomes" id="UP001446205"/>
    </source>
</evidence>
<evidence type="ECO:0000256" key="1">
    <source>
        <dbReference type="ARBA" id="ARBA00022741"/>
    </source>
</evidence>
<gene>
    <name evidence="6" type="ORF">WOB96_03495</name>
</gene>
<dbReference type="SMART" id="SM00491">
    <property type="entry name" value="HELICc2"/>
    <property type="match status" value="1"/>
</dbReference>
<evidence type="ECO:0000256" key="4">
    <source>
        <dbReference type="ARBA" id="ARBA00038058"/>
    </source>
</evidence>
<organism evidence="6 7">
    <name type="scientific">Thermithiobacillus plumbiphilus</name>
    <dbReference type="NCBI Taxonomy" id="1729899"/>
    <lineage>
        <taxon>Bacteria</taxon>
        <taxon>Pseudomonadati</taxon>
        <taxon>Pseudomonadota</taxon>
        <taxon>Acidithiobacillia</taxon>
        <taxon>Acidithiobacillales</taxon>
        <taxon>Thermithiobacillaceae</taxon>
        <taxon>Thermithiobacillus</taxon>
    </lineage>
</organism>
<dbReference type="PROSITE" id="PS51193">
    <property type="entry name" value="HELICASE_ATP_BIND_2"/>
    <property type="match status" value="1"/>
</dbReference>
<evidence type="ECO:0000259" key="5">
    <source>
        <dbReference type="PROSITE" id="PS51193"/>
    </source>
</evidence>
<feature type="domain" description="Helicase ATP-binding" evidence="5">
    <location>
        <begin position="12"/>
        <end position="274"/>
    </location>
</feature>
<comment type="similarity">
    <text evidence="4">Belongs to the helicase family. DinG subfamily.</text>
</comment>
<dbReference type="Pfam" id="PF00270">
    <property type="entry name" value="DEAD"/>
    <property type="match status" value="1"/>
</dbReference>
<dbReference type="Proteomes" id="UP001446205">
    <property type="component" value="Unassembled WGS sequence"/>
</dbReference>
<keyword evidence="3" id="KW-0067">ATP-binding</keyword>
<dbReference type="InterPro" id="IPR027417">
    <property type="entry name" value="P-loop_NTPase"/>
</dbReference>
<comment type="caution">
    <text evidence="6">The sequence shown here is derived from an EMBL/GenBank/DDBJ whole genome shotgun (WGS) entry which is preliminary data.</text>
</comment>
<evidence type="ECO:0000256" key="3">
    <source>
        <dbReference type="ARBA" id="ARBA00022840"/>
    </source>
</evidence>
<dbReference type="EMBL" id="JBBPCO010000002">
    <property type="protein sequence ID" value="MEK8088820.1"/>
    <property type="molecule type" value="Genomic_DNA"/>
</dbReference>
<dbReference type="GO" id="GO:0003678">
    <property type="term" value="F:DNA helicase activity"/>
    <property type="evidence" value="ECO:0007669"/>
    <property type="project" value="UniProtKB-EC"/>
</dbReference>
<dbReference type="InterPro" id="IPR014013">
    <property type="entry name" value="Helic_SF1/SF2_ATP-bd_DinG/Rad3"/>
</dbReference>
<dbReference type="PANTHER" id="PTHR11472:SF34">
    <property type="entry name" value="REGULATOR OF TELOMERE ELONGATION HELICASE 1"/>
    <property type="match status" value="1"/>
</dbReference>
<evidence type="ECO:0000313" key="6">
    <source>
        <dbReference type="EMBL" id="MEK8088820.1"/>
    </source>
</evidence>
<protein>
    <submittedName>
        <fullName evidence="6">ATP-dependent DNA helicase</fullName>
        <ecNumber evidence="6">3.6.4.12</ecNumber>
    </submittedName>
</protein>
<dbReference type="Gene3D" id="3.40.50.300">
    <property type="entry name" value="P-loop containing nucleotide triphosphate hydrolases"/>
    <property type="match status" value="2"/>
</dbReference>
<dbReference type="EC" id="3.6.4.12" evidence="6"/>
<dbReference type="InterPro" id="IPR011545">
    <property type="entry name" value="DEAD/DEAH_box_helicase_dom"/>
</dbReference>
<evidence type="ECO:0000256" key="2">
    <source>
        <dbReference type="ARBA" id="ARBA00022801"/>
    </source>
</evidence>
<dbReference type="GO" id="GO:0016787">
    <property type="term" value="F:hydrolase activity"/>
    <property type="evidence" value="ECO:0007669"/>
    <property type="project" value="UniProtKB-KW"/>
</dbReference>
<dbReference type="SUPFAM" id="SSF52540">
    <property type="entry name" value="P-loop containing nucleoside triphosphate hydrolases"/>
    <property type="match status" value="1"/>
</dbReference>
<keyword evidence="1" id="KW-0547">Nucleotide-binding</keyword>
<name>A0ABU9D5J6_9PROT</name>
<keyword evidence="6" id="KW-0347">Helicase</keyword>
<keyword evidence="7" id="KW-1185">Reference proteome</keyword>
<proteinExistence type="inferred from homology"/>